<dbReference type="Proteomes" id="UP001211689">
    <property type="component" value="Unassembled WGS sequence"/>
</dbReference>
<evidence type="ECO:0000313" key="3">
    <source>
        <dbReference type="Proteomes" id="UP001211689"/>
    </source>
</evidence>
<dbReference type="PROSITE" id="PS50943">
    <property type="entry name" value="HTH_CROC1"/>
    <property type="match status" value="1"/>
</dbReference>
<dbReference type="InterPro" id="IPR001387">
    <property type="entry name" value="Cro/C1-type_HTH"/>
</dbReference>
<protein>
    <submittedName>
        <fullName evidence="2">Cro/CI family transcriptional regulator</fullName>
    </submittedName>
</protein>
<dbReference type="Pfam" id="PF09048">
    <property type="entry name" value="Cro"/>
    <property type="match status" value="1"/>
</dbReference>
<organism evidence="2 3">
    <name type="scientific">Metapseudomonas resinovorans</name>
    <name type="common">Pseudomonas resinovorans</name>
    <dbReference type="NCBI Taxonomy" id="53412"/>
    <lineage>
        <taxon>Bacteria</taxon>
        <taxon>Pseudomonadati</taxon>
        <taxon>Pseudomonadota</taxon>
        <taxon>Gammaproteobacteria</taxon>
        <taxon>Pseudomonadales</taxon>
        <taxon>Pseudomonadaceae</taxon>
        <taxon>Metapseudomonas</taxon>
    </lineage>
</organism>
<dbReference type="CDD" id="cd00093">
    <property type="entry name" value="HTH_XRE"/>
    <property type="match status" value="1"/>
</dbReference>
<dbReference type="Gene3D" id="1.10.260.40">
    <property type="entry name" value="lambda repressor-like DNA-binding domains"/>
    <property type="match status" value="1"/>
</dbReference>
<dbReference type="RefSeq" id="WP_271471589.1">
    <property type="nucleotide sequence ID" value="NZ_JANEWF010000024.1"/>
</dbReference>
<evidence type="ECO:0000313" key="2">
    <source>
        <dbReference type="EMBL" id="MDA8485134.1"/>
    </source>
</evidence>
<reference evidence="2 3" key="1">
    <citation type="submission" date="2022-07" db="EMBL/GenBank/DDBJ databases">
        <title>Genome Analysis of Selected Gammaproteobacteria from Nigerian Food snails.</title>
        <authorList>
            <person name="Okafor A.C."/>
        </authorList>
    </citation>
    <scope>NUCLEOTIDE SEQUENCE [LARGE SCALE GENOMIC DNA]</scope>
    <source>
        <strain evidence="2 3">Awg 2</strain>
    </source>
</reference>
<name>A0ABT4Y8D4_METRE</name>
<evidence type="ECO:0000259" key="1">
    <source>
        <dbReference type="PROSITE" id="PS50943"/>
    </source>
</evidence>
<dbReference type="InterPro" id="IPR000655">
    <property type="entry name" value="Cro-like"/>
</dbReference>
<sequence length="70" mass="7751">MKTIPLTEYLDDKHGTQAELAEKLGVNQSAISQMVRAKRNIQLTIHDDGRIEANEVRPVPARPKSGDRAA</sequence>
<keyword evidence="3" id="KW-1185">Reference proteome</keyword>
<proteinExistence type="predicted"/>
<dbReference type="EMBL" id="JANEWF010000024">
    <property type="protein sequence ID" value="MDA8485134.1"/>
    <property type="molecule type" value="Genomic_DNA"/>
</dbReference>
<feature type="domain" description="HTH cro/C1-type" evidence="1">
    <location>
        <begin position="16"/>
        <end position="41"/>
    </location>
</feature>
<dbReference type="InterPro" id="IPR010982">
    <property type="entry name" value="Lambda_DNA-bd_dom_sf"/>
</dbReference>
<dbReference type="SUPFAM" id="SSF47413">
    <property type="entry name" value="lambda repressor-like DNA-binding domains"/>
    <property type="match status" value="1"/>
</dbReference>
<gene>
    <name evidence="2" type="ORF">NNO07_18870</name>
</gene>
<comment type="caution">
    <text evidence="2">The sequence shown here is derived from an EMBL/GenBank/DDBJ whole genome shotgun (WGS) entry which is preliminary data.</text>
</comment>
<accession>A0ABT4Y8D4</accession>